<keyword evidence="3" id="KW-1185">Reference proteome</keyword>
<protein>
    <recommendedName>
        <fullName evidence="4">DUF4440 domain-containing protein</fullName>
    </recommendedName>
</protein>
<feature type="region of interest" description="Disordered" evidence="1">
    <location>
        <begin position="40"/>
        <end position="97"/>
    </location>
</feature>
<comment type="caution">
    <text evidence="2">The sequence shown here is derived from an EMBL/GenBank/DDBJ whole genome shotgun (WGS) entry which is preliminary data.</text>
</comment>
<dbReference type="Gene3D" id="3.10.450.50">
    <property type="match status" value="2"/>
</dbReference>
<dbReference type="EMBL" id="BRXS01000002">
    <property type="protein sequence ID" value="GLC24778.1"/>
    <property type="molecule type" value="Genomic_DNA"/>
</dbReference>
<evidence type="ECO:0008006" key="4">
    <source>
        <dbReference type="Google" id="ProtNLM"/>
    </source>
</evidence>
<dbReference type="AlphaFoldDB" id="A0AA37V9U8"/>
<sequence length="425" mass="43404">MVSPQGGHGAPTRPLLDRTFDVTCDLTFGVACMPHDAARRVPGQRARDGPAGSWDGRSPHVHPTGQPVRPAGVGARDAGTHRGGGSPPHPIDPMRPRPRPLVVLVERTLLAALVLSAGSASATTLRRAATPVVRAVAQANGCAAATLRVAATERAFAAAAKATNVRDAFVAFIADSGAVLGGPRPARKADLAASPVRPGALLWGPEVVFTSAAGDLGFSTGPSESYPSAAPDARPNHGHFSTIWAQQADGTYRFLADIGISHAAPADGMIGVATLPAPPATPAADARCSDAPAVASASAIAAAQAADSAYAATAARSWRAAASAHAADVRVHRGGRHPLVGRAAHDSVAAWDAPLGAPAAQIGVARSGDFAWSRGTYVIGSTVTPTETGNFLRVWRHDGRAWKLAVEVLSPARPPRPAPRDSTRG</sequence>
<dbReference type="InterPro" id="IPR032710">
    <property type="entry name" value="NTF2-like_dom_sf"/>
</dbReference>
<evidence type="ECO:0000313" key="2">
    <source>
        <dbReference type="EMBL" id="GLC24778.1"/>
    </source>
</evidence>
<evidence type="ECO:0000313" key="3">
    <source>
        <dbReference type="Proteomes" id="UP001161325"/>
    </source>
</evidence>
<organism evidence="2 3">
    <name type="scientific">Roseisolibacter agri</name>
    <dbReference type="NCBI Taxonomy" id="2014610"/>
    <lineage>
        <taxon>Bacteria</taxon>
        <taxon>Pseudomonadati</taxon>
        <taxon>Gemmatimonadota</taxon>
        <taxon>Gemmatimonadia</taxon>
        <taxon>Gemmatimonadales</taxon>
        <taxon>Gemmatimonadaceae</taxon>
        <taxon>Roseisolibacter</taxon>
    </lineage>
</organism>
<gene>
    <name evidence="2" type="ORF">rosag_12910</name>
</gene>
<dbReference type="Proteomes" id="UP001161325">
    <property type="component" value="Unassembled WGS sequence"/>
</dbReference>
<reference evidence="2" key="1">
    <citation type="submission" date="2022-08" db="EMBL/GenBank/DDBJ databases">
        <title>Draft genome sequencing of Roseisolibacter agri AW1220.</title>
        <authorList>
            <person name="Tobiishi Y."/>
            <person name="Tonouchi A."/>
        </authorList>
    </citation>
    <scope>NUCLEOTIDE SEQUENCE</scope>
    <source>
        <strain evidence="2">AW1220</strain>
    </source>
</reference>
<evidence type="ECO:0000256" key="1">
    <source>
        <dbReference type="SAM" id="MobiDB-lite"/>
    </source>
</evidence>
<dbReference type="SUPFAM" id="SSF54427">
    <property type="entry name" value="NTF2-like"/>
    <property type="match status" value="1"/>
</dbReference>
<accession>A0AA37V9U8</accession>
<name>A0AA37V9U8_9BACT</name>
<proteinExistence type="predicted"/>